<gene>
    <name evidence="2" type="ORF">EVAR_10988_1</name>
</gene>
<evidence type="ECO:0000256" key="1">
    <source>
        <dbReference type="SAM" id="MobiDB-lite"/>
    </source>
</evidence>
<evidence type="ECO:0000313" key="3">
    <source>
        <dbReference type="Proteomes" id="UP000299102"/>
    </source>
</evidence>
<dbReference type="EMBL" id="BGZK01000132">
    <property type="protein sequence ID" value="GBP21809.1"/>
    <property type="molecule type" value="Genomic_DNA"/>
</dbReference>
<dbReference type="AlphaFoldDB" id="A0A4C1U680"/>
<proteinExistence type="predicted"/>
<comment type="caution">
    <text evidence="2">The sequence shown here is derived from an EMBL/GenBank/DDBJ whole genome shotgun (WGS) entry which is preliminary data.</text>
</comment>
<sequence length="151" mass="17270">MPEYVCHFEDDFIIQKKKATRLAEGAIPTLNLHPILDELAKKTSTDDDTFLSLVVPPKRMKMSTDACTDDDKGQKSLDTPSGSQSISETVYKPALTDAPHRRKLKMQLLEDEKFTKMTTTDTMPQSKLRLSKKKNRRAKRYYNNSTRSITD</sequence>
<evidence type="ECO:0000313" key="2">
    <source>
        <dbReference type="EMBL" id="GBP21809.1"/>
    </source>
</evidence>
<keyword evidence="3" id="KW-1185">Reference proteome</keyword>
<dbReference type="OrthoDB" id="7312725at2759"/>
<feature type="region of interest" description="Disordered" evidence="1">
    <location>
        <begin position="61"/>
        <end position="97"/>
    </location>
</feature>
<feature type="region of interest" description="Disordered" evidence="1">
    <location>
        <begin position="118"/>
        <end position="151"/>
    </location>
</feature>
<dbReference type="Proteomes" id="UP000299102">
    <property type="component" value="Unassembled WGS sequence"/>
</dbReference>
<accession>A0A4C1U680</accession>
<feature type="compositionally biased region" description="Polar residues" evidence="1">
    <location>
        <begin position="76"/>
        <end position="88"/>
    </location>
</feature>
<reference evidence="2 3" key="1">
    <citation type="journal article" date="2019" name="Commun. Biol.">
        <title>The bagworm genome reveals a unique fibroin gene that provides high tensile strength.</title>
        <authorList>
            <person name="Kono N."/>
            <person name="Nakamura H."/>
            <person name="Ohtoshi R."/>
            <person name="Tomita M."/>
            <person name="Numata K."/>
            <person name="Arakawa K."/>
        </authorList>
    </citation>
    <scope>NUCLEOTIDE SEQUENCE [LARGE SCALE GENOMIC DNA]</scope>
</reference>
<organism evidence="2 3">
    <name type="scientific">Eumeta variegata</name>
    <name type="common">Bagworm moth</name>
    <name type="synonym">Eumeta japonica</name>
    <dbReference type="NCBI Taxonomy" id="151549"/>
    <lineage>
        <taxon>Eukaryota</taxon>
        <taxon>Metazoa</taxon>
        <taxon>Ecdysozoa</taxon>
        <taxon>Arthropoda</taxon>
        <taxon>Hexapoda</taxon>
        <taxon>Insecta</taxon>
        <taxon>Pterygota</taxon>
        <taxon>Neoptera</taxon>
        <taxon>Endopterygota</taxon>
        <taxon>Lepidoptera</taxon>
        <taxon>Glossata</taxon>
        <taxon>Ditrysia</taxon>
        <taxon>Tineoidea</taxon>
        <taxon>Psychidae</taxon>
        <taxon>Oiketicinae</taxon>
        <taxon>Eumeta</taxon>
    </lineage>
</organism>
<protein>
    <submittedName>
        <fullName evidence="2">Uncharacterized protein</fullName>
    </submittedName>
</protein>
<feature type="compositionally biased region" description="Basic residues" evidence="1">
    <location>
        <begin position="129"/>
        <end position="140"/>
    </location>
</feature>
<name>A0A4C1U680_EUMVA</name>